<feature type="transmembrane region" description="Helical" evidence="8">
    <location>
        <begin position="326"/>
        <end position="345"/>
    </location>
</feature>
<evidence type="ECO:0000256" key="1">
    <source>
        <dbReference type="ARBA" id="ARBA00004651"/>
    </source>
</evidence>
<feature type="transmembrane region" description="Helical" evidence="8">
    <location>
        <begin position="82"/>
        <end position="101"/>
    </location>
</feature>
<feature type="transmembrane region" description="Helical" evidence="8">
    <location>
        <begin position="357"/>
        <end position="380"/>
    </location>
</feature>
<dbReference type="PROSITE" id="PS00714">
    <property type="entry name" value="NA_DICARBOXYL_SYMP_2"/>
    <property type="match status" value="1"/>
</dbReference>
<dbReference type="OrthoDB" id="9768885at2"/>
<dbReference type="PANTHER" id="PTHR42865">
    <property type="entry name" value="PROTON/GLUTAMATE-ASPARTATE SYMPORTER"/>
    <property type="match status" value="1"/>
</dbReference>
<comment type="subcellular location">
    <subcellularLocation>
        <location evidence="1">Cell membrane</location>
        <topology evidence="1">Multi-pass membrane protein</topology>
    </subcellularLocation>
</comment>
<keyword evidence="5" id="KW-0769">Symport</keyword>
<dbReference type="GO" id="GO:0006835">
    <property type="term" value="P:dicarboxylic acid transport"/>
    <property type="evidence" value="ECO:0007669"/>
    <property type="project" value="TreeGrafter"/>
</dbReference>
<proteinExistence type="predicted"/>
<gene>
    <name evidence="9" type="ORF">FC07_GL002911</name>
</gene>
<evidence type="ECO:0000256" key="4">
    <source>
        <dbReference type="ARBA" id="ARBA00022692"/>
    </source>
</evidence>
<dbReference type="SUPFAM" id="SSF118215">
    <property type="entry name" value="Proton glutamate symport protein"/>
    <property type="match status" value="1"/>
</dbReference>
<keyword evidence="4 8" id="KW-0812">Transmembrane</keyword>
<keyword evidence="6 8" id="KW-1133">Transmembrane helix</keyword>
<name>A0A0R1GYE0_9LACO</name>
<dbReference type="STRING" id="1423726.FC07_GL002911"/>
<evidence type="ECO:0000256" key="3">
    <source>
        <dbReference type="ARBA" id="ARBA00022475"/>
    </source>
</evidence>
<feature type="transmembrane region" description="Helical" evidence="8">
    <location>
        <begin position="12"/>
        <end position="30"/>
    </location>
</feature>
<dbReference type="PANTHER" id="PTHR42865:SF7">
    <property type="entry name" value="PROTON_GLUTAMATE-ASPARTATE SYMPORTER"/>
    <property type="match status" value="1"/>
</dbReference>
<dbReference type="Pfam" id="PF00375">
    <property type="entry name" value="SDF"/>
    <property type="match status" value="1"/>
</dbReference>
<evidence type="ECO:0000256" key="6">
    <source>
        <dbReference type="ARBA" id="ARBA00022989"/>
    </source>
</evidence>
<dbReference type="GO" id="GO:0005886">
    <property type="term" value="C:plasma membrane"/>
    <property type="evidence" value="ECO:0007669"/>
    <property type="project" value="UniProtKB-SubCell"/>
</dbReference>
<feature type="transmembrane region" description="Helical" evidence="8">
    <location>
        <begin position="225"/>
        <end position="248"/>
    </location>
</feature>
<dbReference type="Proteomes" id="UP000051461">
    <property type="component" value="Unassembled WGS sequence"/>
</dbReference>
<keyword evidence="7 8" id="KW-0472">Membrane</keyword>
<dbReference type="GO" id="GO:0015293">
    <property type="term" value="F:symporter activity"/>
    <property type="evidence" value="ECO:0007669"/>
    <property type="project" value="UniProtKB-KW"/>
</dbReference>
<feature type="transmembrane region" description="Helical" evidence="8">
    <location>
        <begin position="42"/>
        <end position="70"/>
    </location>
</feature>
<dbReference type="EMBL" id="AZDA01000056">
    <property type="protein sequence ID" value="KRK36931.1"/>
    <property type="molecule type" value="Genomic_DNA"/>
</dbReference>
<accession>A0A0R1GYE0</accession>
<evidence type="ECO:0000313" key="10">
    <source>
        <dbReference type="Proteomes" id="UP000051461"/>
    </source>
</evidence>
<comment type="caution">
    <text evidence="9">The sequence shown here is derived from an EMBL/GenBank/DDBJ whole genome shotgun (WGS) entry which is preliminary data.</text>
</comment>
<dbReference type="InterPro" id="IPR001991">
    <property type="entry name" value="Na-dicarboxylate_symporter"/>
</dbReference>
<evidence type="ECO:0000256" key="2">
    <source>
        <dbReference type="ARBA" id="ARBA00022448"/>
    </source>
</evidence>
<keyword evidence="2" id="KW-0813">Transport</keyword>
<reference evidence="9 10" key="1">
    <citation type="journal article" date="2015" name="Genome Announc.">
        <title>Expanding the biotechnology potential of lactobacilli through comparative genomics of 213 strains and associated genera.</title>
        <authorList>
            <person name="Sun Z."/>
            <person name="Harris H.M."/>
            <person name="McCann A."/>
            <person name="Guo C."/>
            <person name="Argimon S."/>
            <person name="Zhang W."/>
            <person name="Yang X."/>
            <person name="Jeffery I.B."/>
            <person name="Cooney J.C."/>
            <person name="Kagawa T.F."/>
            <person name="Liu W."/>
            <person name="Song Y."/>
            <person name="Salvetti E."/>
            <person name="Wrobel A."/>
            <person name="Rasinkangas P."/>
            <person name="Parkhill J."/>
            <person name="Rea M.C."/>
            <person name="O'Sullivan O."/>
            <person name="Ritari J."/>
            <person name="Douillard F.P."/>
            <person name="Paul Ross R."/>
            <person name="Yang R."/>
            <person name="Briner A.E."/>
            <person name="Felis G.E."/>
            <person name="de Vos W.M."/>
            <person name="Barrangou R."/>
            <person name="Klaenhammer T.R."/>
            <person name="Caufield P.W."/>
            <person name="Cui Y."/>
            <person name="Zhang H."/>
            <person name="O'Toole P.W."/>
        </authorList>
    </citation>
    <scope>NUCLEOTIDE SEQUENCE [LARGE SCALE GENOMIC DNA]</scope>
    <source>
        <strain evidence="9 10">DSM 20003</strain>
    </source>
</reference>
<sequence>MQKQRFFRISLGWQILIGLILGLIVGDLFYQNKTAIAILQPIGTIFINLIKMIVLPIVISCLVVGIAKMGDIKKLGRVGGKTLIYFEVMTTLALALGLVVGNVTKPGDSINIQTLSKVSITQYASTAKAASNHGLGDIIMNIVPTNFFEALGKGDMIPVIFFTVMFGLGIAAIGKKGKILLDFFDATADVMFKVTNWIMKLAPLGVFGLIGTTIAQFGLAALKPLALFLLVAYATMVIFIVVIMGLVARIWHLNIFELLTVIRDEVVLAFSTASSEAALPKIIEKMQKYGVSGGIVSFVVPTGYTFNLDGSAIYQSLAALFLAQAYHIHLSISQQIMLLVVLMITSKGMAGVPGASFVVLLATIGTIGVPAEGLAFIAGIDRLVDMGRTAVNVVGNSLAAMIIAKSENEFDEPMSKRYYATFKHDHGKLEETK</sequence>
<dbReference type="InterPro" id="IPR018107">
    <property type="entry name" value="Na-dicarboxylate_symporter_CS"/>
</dbReference>
<organism evidence="9 10">
    <name type="scientific">Loigolactobacillus bifermentans DSM 20003</name>
    <dbReference type="NCBI Taxonomy" id="1423726"/>
    <lineage>
        <taxon>Bacteria</taxon>
        <taxon>Bacillati</taxon>
        <taxon>Bacillota</taxon>
        <taxon>Bacilli</taxon>
        <taxon>Lactobacillales</taxon>
        <taxon>Lactobacillaceae</taxon>
        <taxon>Loigolactobacillus</taxon>
    </lineage>
</organism>
<keyword evidence="10" id="KW-1185">Reference proteome</keyword>
<dbReference type="Gene3D" id="1.10.3860.10">
    <property type="entry name" value="Sodium:dicarboxylate symporter"/>
    <property type="match status" value="1"/>
</dbReference>
<protein>
    <submittedName>
        <fullName evidence="9">Glutamate aspartate cation symporter</fullName>
    </submittedName>
</protein>
<feature type="transmembrane region" description="Helical" evidence="8">
    <location>
        <begin position="156"/>
        <end position="174"/>
    </location>
</feature>
<dbReference type="InterPro" id="IPR036458">
    <property type="entry name" value="Na:dicarbo_symporter_sf"/>
</dbReference>
<dbReference type="PRINTS" id="PR00173">
    <property type="entry name" value="EDTRNSPORT"/>
</dbReference>
<keyword evidence="3" id="KW-1003">Cell membrane</keyword>
<evidence type="ECO:0000256" key="5">
    <source>
        <dbReference type="ARBA" id="ARBA00022847"/>
    </source>
</evidence>
<evidence type="ECO:0000313" key="9">
    <source>
        <dbReference type="EMBL" id="KRK36931.1"/>
    </source>
</evidence>
<dbReference type="AlphaFoldDB" id="A0A0R1GYE0"/>
<dbReference type="RefSeq" id="WP_057904557.1">
    <property type="nucleotide sequence ID" value="NZ_AZDA01000056.1"/>
</dbReference>
<feature type="transmembrane region" description="Helical" evidence="8">
    <location>
        <begin position="289"/>
        <end position="306"/>
    </location>
</feature>
<dbReference type="PATRIC" id="fig|1423726.3.peg.3024"/>
<dbReference type="FunFam" id="1.10.3860.10:FF:000001">
    <property type="entry name" value="C4-dicarboxylate transport protein"/>
    <property type="match status" value="1"/>
</dbReference>
<feature type="transmembrane region" description="Helical" evidence="8">
    <location>
        <begin position="201"/>
        <end position="219"/>
    </location>
</feature>
<evidence type="ECO:0000256" key="7">
    <source>
        <dbReference type="ARBA" id="ARBA00023136"/>
    </source>
</evidence>
<evidence type="ECO:0000256" key="8">
    <source>
        <dbReference type="SAM" id="Phobius"/>
    </source>
</evidence>